<evidence type="ECO:0000313" key="1">
    <source>
        <dbReference type="EMBL" id="JAE10507.1"/>
    </source>
</evidence>
<name>A0A0A9FDT4_ARUDO</name>
<proteinExistence type="predicted"/>
<reference evidence="1" key="1">
    <citation type="submission" date="2014-09" db="EMBL/GenBank/DDBJ databases">
        <authorList>
            <person name="Magalhaes I.L.F."/>
            <person name="Oliveira U."/>
            <person name="Santos F.R."/>
            <person name="Vidigal T.H.D.A."/>
            <person name="Brescovit A.D."/>
            <person name="Santos A.J."/>
        </authorList>
    </citation>
    <scope>NUCLEOTIDE SEQUENCE</scope>
    <source>
        <tissue evidence="1">Shoot tissue taken approximately 20 cm above the soil surface</tissue>
    </source>
</reference>
<reference evidence="1" key="2">
    <citation type="journal article" date="2015" name="Data Brief">
        <title>Shoot transcriptome of the giant reed, Arundo donax.</title>
        <authorList>
            <person name="Barrero R.A."/>
            <person name="Guerrero F.D."/>
            <person name="Moolhuijzen P."/>
            <person name="Goolsby J.A."/>
            <person name="Tidwell J."/>
            <person name="Bellgard S.E."/>
            <person name="Bellgard M.I."/>
        </authorList>
    </citation>
    <scope>NUCLEOTIDE SEQUENCE</scope>
    <source>
        <tissue evidence="1">Shoot tissue taken approximately 20 cm above the soil surface</tissue>
    </source>
</reference>
<dbReference type="AlphaFoldDB" id="A0A0A9FDT4"/>
<organism evidence="1">
    <name type="scientific">Arundo donax</name>
    <name type="common">Giant reed</name>
    <name type="synonym">Donax arundinaceus</name>
    <dbReference type="NCBI Taxonomy" id="35708"/>
    <lineage>
        <taxon>Eukaryota</taxon>
        <taxon>Viridiplantae</taxon>
        <taxon>Streptophyta</taxon>
        <taxon>Embryophyta</taxon>
        <taxon>Tracheophyta</taxon>
        <taxon>Spermatophyta</taxon>
        <taxon>Magnoliopsida</taxon>
        <taxon>Liliopsida</taxon>
        <taxon>Poales</taxon>
        <taxon>Poaceae</taxon>
        <taxon>PACMAD clade</taxon>
        <taxon>Arundinoideae</taxon>
        <taxon>Arundineae</taxon>
        <taxon>Arundo</taxon>
    </lineage>
</organism>
<accession>A0A0A9FDT4</accession>
<protein>
    <submittedName>
        <fullName evidence="1">Uncharacterized protein</fullName>
    </submittedName>
</protein>
<sequence length="55" mass="6173">MGFVFNVGVGHTYSCHCILDALPPSSSPSLNNFVRLHRRTRSHGPIALAFWRVFC</sequence>
<dbReference type="EMBL" id="GBRH01187389">
    <property type="protein sequence ID" value="JAE10507.1"/>
    <property type="molecule type" value="Transcribed_RNA"/>
</dbReference>